<evidence type="ECO:0000313" key="2">
    <source>
        <dbReference type="EMBL" id="KXH62235.1"/>
    </source>
</evidence>
<dbReference type="OrthoDB" id="5241026at2759"/>
<sequence length="367" mass="39899">MAQNCGQRLAPHDQVLASYLAQLNLDDNEAQSAHTAPAAAAATAAVRGSSGINMSRSSSDGSLGRGGSMARGSQSGIIARDAPAASSHKDNHKAGPSMTTVVNQLVCIDTEPYNTSTTARTSQGFQAMRMVAEQRGHVIQAPHEQAISRFAREFYNLPSNYAGDPTNLRNQSAPVKDEENTALFITGLPANCTHTMLLKAVACCAPVGKVYATVINAPDPAAGKLYAAAKMVFFNRSGAENCFRAIKERRLIVGGRRPRVVWNRIKSAGQPDTSNSRVVLIRGPSELVRRDELERWFSKKFSYQTEDVLVREVPQAGVTVLEWRFGSFRAQAEAATMFMSENKLDGTKLEWRWGLDPCARSQLQAQV</sequence>
<name>A0A135UPA5_9PEZI</name>
<reference evidence="2 3" key="1">
    <citation type="submission" date="2014-02" db="EMBL/GenBank/DDBJ databases">
        <title>The genome sequence of Colletotrichum nymphaeae SA-01.</title>
        <authorList>
            <person name="Baroncelli R."/>
            <person name="Thon M.R."/>
        </authorList>
    </citation>
    <scope>NUCLEOTIDE SEQUENCE [LARGE SCALE GENOMIC DNA]</scope>
    <source>
        <strain evidence="2 3">SA-01</strain>
    </source>
</reference>
<feature type="region of interest" description="Disordered" evidence="1">
    <location>
        <begin position="45"/>
        <end position="74"/>
    </location>
</feature>
<keyword evidence="3" id="KW-1185">Reference proteome</keyword>
<gene>
    <name evidence="2" type="ORF">CNYM01_06959</name>
</gene>
<accession>A0A135UPA5</accession>
<evidence type="ECO:0008006" key="4">
    <source>
        <dbReference type="Google" id="ProtNLM"/>
    </source>
</evidence>
<organism evidence="2 3">
    <name type="scientific">Colletotrichum nymphaeae SA-01</name>
    <dbReference type="NCBI Taxonomy" id="1460502"/>
    <lineage>
        <taxon>Eukaryota</taxon>
        <taxon>Fungi</taxon>
        <taxon>Dikarya</taxon>
        <taxon>Ascomycota</taxon>
        <taxon>Pezizomycotina</taxon>
        <taxon>Sordariomycetes</taxon>
        <taxon>Hypocreomycetidae</taxon>
        <taxon>Glomerellales</taxon>
        <taxon>Glomerellaceae</taxon>
        <taxon>Colletotrichum</taxon>
        <taxon>Colletotrichum acutatum species complex</taxon>
    </lineage>
</organism>
<evidence type="ECO:0000256" key="1">
    <source>
        <dbReference type="SAM" id="MobiDB-lite"/>
    </source>
</evidence>
<proteinExistence type="predicted"/>
<dbReference type="EMBL" id="JEMN01000313">
    <property type="protein sequence ID" value="KXH62235.1"/>
    <property type="molecule type" value="Genomic_DNA"/>
</dbReference>
<feature type="compositionally biased region" description="Low complexity" evidence="1">
    <location>
        <begin position="45"/>
        <end position="62"/>
    </location>
</feature>
<comment type="caution">
    <text evidence="2">The sequence shown here is derived from an EMBL/GenBank/DDBJ whole genome shotgun (WGS) entry which is preliminary data.</text>
</comment>
<protein>
    <recommendedName>
        <fullName evidence="4">RNA recognition domain-containing protein</fullName>
    </recommendedName>
</protein>
<dbReference type="Proteomes" id="UP000070054">
    <property type="component" value="Unassembled WGS sequence"/>
</dbReference>
<dbReference type="GO" id="GO:0003676">
    <property type="term" value="F:nucleic acid binding"/>
    <property type="evidence" value="ECO:0007669"/>
    <property type="project" value="InterPro"/>
</dbReference>
<dbReference type="SUPFAM" id="SSF54928">
    <property type="entry name" value="RNA-binding domain, RBD"/>
    <property type="match status" value="1"/>
</dbReference>
<dbReference type="InterPro" id="IPR035979">
    <property type="entry name" value="RBD_domain_sf"/>
</dbReference>
<evidence type="ECO:0000313" key="3">
    <source>
        <dbReference type="Proteomes" id="UP000070054"/>
    </source>
</evidence>
<dbReference type="AlphaFoldDB" id="A0A135UPA5"/>